<comment type="catalytic activity">
    <reaction evidence="4">
        <text>uridine(13) in tRNA = pseudouridine(13) in tRNA</text>
        <dbReference type="Rhea" id="RHEA:42540"/>
        <dbReference type="Rhea" id="RHEA-COMP:10105"/>
        <dbReference type="Rhea" id="RHEA-COMP:10106"/>
        <dbReference type="ChEBI" id="CHEBI:65314"/>
        <dbReference type="ChEBI" id="CHEBI:65315"/>
        <dbReference type="EC" id="5.4.99.27"/>
    </reaction>
</comment>
<dbReference type="HAMAP" id="MF_01082">
    <property type="entry name" value="TruD"/>
    <property type="match status" value="1"/>
</dbReference>
<protein>
    <recommendedName>
        <fullName evidence="4">tRNA pseudouridine synthase D</fullName>
        <ecNumber evidence="4">5.4.99.27</ecNumber>
    </recommendedName>
    <alternativeName>
        <fullName evidence="4">tRNA pseudouridine(13) synthase</fullName>
    </alternativeName>
    <alternativeName>
        <fullName evidence="4">tRNA pseudouridylate synthase D</fullName>
    </alternativeName>
    <alternativeName>
        <fullName evidence="4">tRNA-uridine isomerase D</fullName>
    </alternativeName>
</protein>
<evidence type="ECO:0000259" key="5">
    <source>
        <dbReference type="PROSITE" id="PS50984"/>
    </source>
</evidence>
<dbReference type="EMBL" id="CP002452">
    <property type="protein sequence ID" value="ADV46149.1"/>
    <property type="molecule type" value="Genomic_DNA"/>
</dbReference>
<dbReference type="GO" id="GO:0160150">
    <property type="term" value="F:tRNA pseudouridine(13) synthase activity"/>
    <property type="evidence" value="ECO:0007669"/>
    <property type="project" value="UniProtKB-EC"/>
</dbReference>
<dbReference type="CDD" id="cd02575">
    <property type="entry name" value="PseudoU_synth_EcTruD"/>
    <property type="match status" value="1"/>
</dbReference>
<dbReference type="Pfam" id="PF01142">
    <property type="entry name" value="TruD"/>
    <property type="match status" value="1"/>
</dbReference>
<proteinExistence type="inferred from homology"/>
<dbReference type="PANTHER" id="PTHR47811">
    <property type="entry name" value="TRNA PSEUDOURIDINE SYNTHASE D"/>
    <property type="match status" value="1"/>
</dbReference>
<evidence type="ECO:0000256" key="3">
    <source>
        <dbReference type="ARBA" id="ARBA00023235"/>
    </source>
</evidence>
<reference evidence="7" key="2">
    <citation type="submission" date="2011-01" db="EMBL/GenBank/DDBJ databases">
        <title>The complete genome of Nitratifractor salsuginis DSM 16511.</title>
        <authorList>
            <consortium name="US DOE Joint Genome Institute (JGI-PGF)"/>
            <person name="Lucas S."/>
            <person name="Copeland A."/>
            <person name="Lapidus A."/>
            <person name="Bruce D."/>
            <person name="Goodwin L."/>
            <person name="Pitluck S."/>
            <person name="Kyrpides N."/>
            <person name="Mavromatis K."/>
            <person name="Ivanova N."/>
            <person name="Mikhailova N."/>
            <person name="Zeytun A."/>
            <person name="Detter J.C."/>
            <person name="Tapia R."/>
            <person name="Han C."/>
            <person name="Land M."/>
            <person name="Hauser L."/>
            <person name="Markowitz V."/>
            <person name="Cheng J.-F."/>
            <person name="Hugenholtz P."/>
            <person name="Woyke T."/>
            <person name="Wu D."/>
            <person name="Tindall B."/>
            <person name="Schuetze A."/>
            <person name="Brambilla E."/>
            <person name="Klenk H.-P."/>
            <person name="Eisen J.A."/>
        </authorList>
    </citation>
    <scope>NUCLEOTIDE SEQUENCE [LARGE SCALE GENOMIC DNA]</scope>
    <source>
        <strain evidence="7">DSM 16511 / JCM 12458 / E9I37-1</strain>
    </source>
</reference>
<dbReference type="InterPro" id="IPR020119">
    <property type="entry name" value="PsdUridine_synth_TruD_CS"/>
</dbReference>
<sequence length="374" mass="43309">MNKEQSKIQNPKSKISNPWLFPTAQKNDFVFTPSPRDFTVKEIPLYEFSGEGEHLIVQVRKKGFSTWELTDRLSNRLGIPRRQIGYAGLKDKHALTTQYLSLPAACEKSLEGMELEGVKILDVTRHDNKLRVGHLKGNRFRLRFKKVLGVQKEKIDSVLDWIERWGMPNYFGLQRFGTEGNNWQEGLALVEGRLKIRERKMREFLISAYQSRLFNDWLSRRIGLSRLLEEFGEREVETIEKLPAGSLSGVKKQEHFFKILSGDLMMHYPYGRLFPAEDLDSEAAKFAAKDRAPTGLLPGRKVKRAEGTARLIEELYDGKRISEQGSRRYAWVFPSEIHRRYVPEKAHYELSFTLPKGSYATVLVAMLKGKWNEE</sequence>
<dbReference type="InterPro" id="IPR050170">
    <property type="entry name" value="TruD_pseudoU_synthase"/>
</dbReference>
<dbReference type="PROSITE" id="PS50984">
    <property type="entry name" value="TRUD"/>
    <property type="match status" value="1"/>
</dbReference>
<dbReference type="HOGENOM" id="CLU_005281_4_0_7"/>
<feature type="active site" description="Nucleophile" evidence="4">
    <location>
        <position position="91"/>
    </location>
</feature>
<keyword evidence="3 4" id="KW-0413">Isomerase</keyword>
<dbReference type="Proteomes" id="UP000008633">
    <property type="component" value="Chromosome"/>
</dbReference>
<dbReference type="InterPro" id="IPR042214">
    <property type="entry name" value="TruD_catalytic"/>
</dbReference>
<dbReference type="GO" id="GO:0031119">
    <property type="term" value="P:tRNA pseudouridine synthesis"/>
    <property type="evidence" value="ECO:0007669"/>
    <property type="project" value="UniProtKB-UniRule"/>
</dbReference>
<dbReference type="InterPro" id="IPR011760">
    <property type="entry name" value="PsdUridine_synth_TruD_insert"/>
</dbReference>
<dbReference type="EC" id="5.4.99.27" evidence="4"/>
<evidence type="ECO:0000313" key="7">
    <source>
        <dbReference type="Proteomes" id="UP000008633"/>
    </source>
</evidence>
<evidence type="ECO:0000256" key="4">
    <source>
        <dbReference type="HAMAP-Rule" id="MF_01082"/>
    </source>
</evidence>
<name>E6X305_NITSE</name>
<dbReference type="NCBIfam" id="NF002154">
    <property type="entry name" value="PRK00984.1-3"/>
    <property type="match status" value="1"/>
</dbReference>
<dbReference type="SUPFAM" id="SSF55120">
    <property type="entry name" value="Pseudouridine synthase"/>
    <property type="match status" value="1"/>
</dbReference>
<dbReference type="NCBIfam" id="TIGR00094">
    <property type="entry name" value="tRNA_TruD_broad"/>
    <property type="match status" value="1"/>
</dbReference>
<dbReference type="STRING" id="749222.Nitsa_0889"/>
<dbReference type="InterPro" id="IPR001656">
    <property type="entry name" value="PsdUridine_synth_TruD"/>
</dbReference>
<dbReference type="PROSITE" id="PS01268">
    <property type="entry name" value="UPF0024"/>
    <property type="match status" value="1"/>
</dbReference>
<comment type="function">
    <text evidence="4">Responsible for synthesis of pseudouridine from uracil-13 in transfer RNAs.</text>
</comment>
<dbReference type="GO" id="GO:0003723">
    <property type="term" value="F:RNA binding"/>
    <property type="evidence" value="ECO:0007669"/>
    <property type="project" value="InterPro"/>
</dbReference>
<dbReference type="eggNOG" id="COG0585">
    <property type="taxonomic scope" value="Bacteria"/>
</dbReference>
<dbReference type="InterPro" id="IPR020103">
    <property type="entry name" value="PsdUridine_synth_cat_dom_sf"/>
</dbReference>
<dbReference type="KEGG" id="nsa:Nitsa_0889"/>
<evidence type="ECO:0000256" key="1">
    <source>
        <dbReference type="ARBA" id="ARBA00007953"/>
    </source>
</evidence>
<evidence type="ECO:0000313" key="6">
    <source>
        <dbReference type="EMBL" id="ADV46149.1"/>
    </source>
</evidence>
<comment type="similarity">
    <text evidence="1 4">Belongs to the pseudouridine synthase TruD family.</text>
</comment>
<feature type="domain" description="TRUD" evidence="5">
    <location>
        <begin position="166"/>
        <end position="344"/>
    </location>
</feature>
<keyword evidence="2 4" id="KW-0819">tRNA processing</keyword>
<evidence type="ECO:0000256" key="2">
    <source>
        <dbReference type="ARBA" id="ARBA00022694"/>
    </source>
</evidence>
<dbReference type="Gene3D" id="3.30.2350.20">
    <property type="entry name" value="TruD, catalytic domain"/>
    <property type="match status" value="1"/>
</dbReference>
<organism evidence="6 7">
    <name type="scientific">Nitratifractor salsuginis (strain DSM 16511 / JCM 12458 / E9I37-1)</name>
    <dbReference type="NCBI Taxonomy" id="749222"/>
    <lineage>
        <taxon>Bacteria</taxon>
        <taxon>Pseudomonadati</taxon>
        <taxon>Campylobacterota</taxon>
        <taxon>Epsilonproteobacteria</taxon>
        <taxon>Campylobacterales</taxon>
        <taxon>Sulfurovaceae</taxon>
        <taxon>Nitratifractor</taxon>
    </lineage>
</organism>
<dbReference type="GO" id="GO:0005829">
    <property type="term" value="C:cytosol"/>
    <property type="evidence" value="ECO:0007669"/>
    <property type="project" value="TreeGrafter"/>
</dbReference>
<dbReference type="RefSeq" id="WP_013553843.1">
    <property type="nucleotide sequence ID" value="NC_014935.1"/>
</dbReference>
<gene>
    <name evidence="4" type="primary">truD</name>
    <name evidence="6" type="ordered locus">Nitsa_0889</name>
</gene>
<accession>E6X305</accession>
<reference evidence="6 7" key="1">
    <citation type="journal article" date="2011" name="Stand. Genomic Sci.">
        <title>Complete genome sequence of Nitratifractor salsuginis type strain (E9I37-1).</title>
        <authorList>
            <person name="Anderson I."/>
            <person name="Sikorski J."/>
            <person name="Zeytun A."/>
            <person name="Nolan M."/>
            <person name="Lapidus A."/>
            <person name="Lucas S."/>
            <person name="Hammon N."/>
            <person name="Deshpande S."/>
            <person name="Cheng J.F."/>
            <person name="Tapia R."/>
            <person name="Han C."/>
            <person name="Goodwin L."/>
            <person name="Pitluck S."/>
            <person name="Liolios K."/>
            <person name="Pagani I."/>
            <person name="Ivanova N."/>
            <person name="Huntemann M."/>
            <person name="Mavromatis K."/>
            <person name="Ovchinikova G."/>
            <person name="Pati A."/>
            <person name="Chen A."/>
            <person name="Palaniappan K."/>
            <person name="Land M."/>
            <person name="Hauser L."/>
            <person name="Brambilla E.M."/>
            <person name="Ngatchou-Djao O.D."/>
            <person name="Rohde M."/>
            <person name="Tindall B.J."/>
            <person name="Goker M."/>
            <person name="Detter J.C."/>
            <person name="Woyke T."/>
            <person name="Bristow J."/>
            <person name="Eisen J.A."/>
            <person name="Markowitz V."/>
            <person name="Hugenholtz P."/>
            <person name="Klenk H.P."/>
            <person name="Kyrpides N.C."/>
        </authorList>
    </citation>
    <scope>NUCLEOTIDE SEQUENCE [LARGE SCALE GENOMIC DNA]</scope>
    <source>
        <strain evidence="7">DSM 16511 / JCM 12458 / E9I37-1</strain>
    </source>
</reference>
<dbReference type="AlphaFoldDB" id="E6X305"/>
<dbReference type="PANTHER" id="PTHR47811:SF1">
    <property type="entry name" value="TRNA PSEUDOURIDINE SYNTHASE D"/>
    <property type="match status" value="1"/>
</dbReference>
<keyword evidence="7" id="KW-1185">Reference proteome</keyword>